<comment type="caution">
    <text evidence="3">The sequence shown here is derived from an EMBL/GenBank/DDBJ whole genome shotgun (WGS) entry which is preliminary data.</text>
</comment>
<evidence type="ECO:0000256" key="1">
    <source>
        <dbReference type="ARBA" id="ARBA00005953"/>
    </source>
</evidence>
<gene>
    <name evidence="3" type="ORF">ACFSTE_22295</name>
</gene>
<evidence type="ECO:0000256" key="2">
    <source>
        <dbReference type="ARBA" id="ARBA00022801"/>
    </source>
</evidence>
<name>A0ABW5NDE0_9FLAO</name>
<protein>
    <submittedName>
        <fullName evidence="3">Acyl-CoA thioesterase</fullName>
        <ecNumber evidence="3">3.1.2.-</ecNumber>
    </submittedName>
</protein>
<dbReference type="GO" id="GO:0016787">
    <property type="term" value="F:hydrolase activity"/>
    <property type="evidence" value="ECO:0007669"/>
    <property type="project" value="UniProtKB-KW"/>
</dbReference>
<keyword evidence="4" id="KW-1185">Reference proteome</keyword>
<dbReference type="Gene3D" id="3.10.129.10">
    <property type="entry name" value="Hotdog Thioesterase"/>
    <property type="match status" value="1"/>
</dbReference>
<dbReference type="EMBL" id="JBHULX010000048">
    <property type="protein sequence ID" value="MFD2593585.1"/>
    <property type="molecule type" value="Genomic_DNA"/>
</dbReference>
<dbReference type="PANTHER" id="PTHR31793:SF27">
    <property type="entry name" value="NOVEL THIOESTERASE SUPERFAMILY DOMAIN AND SAPOSIN A-TYPE DOMAIN CONTAINING PROTEIN (0610012H03RIK)"/>
    <property type="match status" value="1"/>
</dbReference>
<dbReference type="CDD" id="cd00586">
    <property type="entry name" value="4HBT"/>
    <property type="match status" value="1"/>
</dbReference>
<accession>A0ABW5NDE0</accession>
<organism evidence="3 4">
    <name type="scientific">Aquimarina hainanensis</name>
    <dbReference type="NCBI Taxonomy" id="1578017"/>
    <lineage>
        <taxon>Bacteria</taxon>
        <taxon>Pseudomonadati</taxon>
        <taxon>Bacteroidota</taxon>
        <taxon>Flavobacteriia</taxon>
        <taxon>Flavobacteriales</taxon>
        <taxon>Flavobacteriaceae</taxon>
        <taxon>Aquimarina</taxon>
    </lineage>
</organism>
<reference evidence="4" key="1">
    <citation type="journal article" date="2019" name="Int. J. Syst. Evol. Microbiol.">
        <title>The Global Catalogue of Microorganisms (GCM) 10K type strain sequencing project: providing services to taxonomists for standard genome sequencing and annotation.</title>
        <authorList>
            <consortium name="The Broad Institute Genomics Platform"/>
            <consortium name="The Broad Institute Genome Sequencing Center for Infectious Disease"/>
            <person name="Wu L."/>
            <person name="Ma J."/>
        </authorList>
    </citation>
    <scope>NUCLEOTIDE SEQUENCE [LARGE SCALE GENOMIC DNA]</scope>
    <source>
        <strain evidence="4">KCTC 42423</strain>
    </source>
</reference>
<dbReference type="Pfam" id="PF13279">
    <property type="entry name" value="4HBT_2"/>
    <property type="match status" value="1"/>
</dbReference>
<keyword evidence="2 3" id="KW-0378">Hydrolase</keyword>
<dbReference type="SUPFAM" id="SSF54637">
    <property type="entry name" value="Thioesterase/thiol ester dehydrase-isomerase"/>
    <property type="match status" value="1"/>
</dbReference>
<dbReference type="InterPro" id="IPR050563">
    <property type="entry name" value="4-hydroxybenzoyl-CoA_TE"/>
</dbReference>
<dbReference type="EC" id="3.1.2.-" evidence="3"/>
<evidence type="ECO:0000313" key="4">
    <source>
        <dbReference type="Proteomes" id="UP001597459"/>
    </source>
</evidence>
<sequence>MKTLPKILNSFARIRFQDCDPFNHLNNASYLNYMINAREDQVAEHYQIDIFEMAKNQGVSWVVGSNQIAYLKPAFTMEKVCIESQLINFDKNMLQVEIRMLNEDKTELKAVLWSTFIHFNLLKQKKWNHNEQLLSLFESVKSPVEAKSFDERILEIKSKKMQLF</sequence>
<evidence type="ECO:0000313" key="3">
    <source>
        <dbReference type="EMBL" id="MFD2593585.1"/>
    </source>
</evidence>
<dbReference type="RefSeq" id="WP_176030936.1">
    <property type="nucleotide sequence ID" value="NZ_JBHSJV010000001.1"/>
</dbReference>
<proteinExistence type="inferred from homology"/>
<dbReference type="PANTHER" id="PTHR31793">
    <property type="entry name" value="4-HYDROXYBENZOYL-COA THIOESTERASE FAMILY MEMBER"/>
    <property type="match status" value="1"/>
</dbReference>
<dbReference type="InterPro" id="IPR029069">
    <property type="entry name" value="HotDog_dom_sf"/>
</dbReference>
<comment type="similarity">
    <text evidence="1">Belongs to the 4-hydroxybenzoyl-CoA thioesterase family.</text>
</comment>
<dbReference type="Proteomes" id="UP001597459">
    <property type="component" value="Unassembled WGS sequence"/>
</dbReference>